<evidence type="ECO:0000313" key="3">
    <source>
        <dbReference type="EMBL" id="REJ46649.1"/>
    </source>
</evidence>
<keyword evidence="2" id="KW-0812">Transmembrane</keyword>
<organism evidence="3 4">
    <name type="scientific">Microcystis wesenbergii TW10</name>
    <dbReference type="NCBI Taxonomy" id="2060474"/>
    <lineage>
        <taxon>Bacteria</taxon>
        <taxon>Bacillati</taxon>
        <taxon>Cyanobacteriota</taxon>
        <taxon>Cyanophyceae</taxon>
        <taxon>Oscillatoriophycideae</taxon>
        <taxon>Chroococcales</taxon>
        <taxon>Microcystaceae</taxon>
        <taxon>Microcystis</taxon>
    </lineage>
</organism>
<dbReference type="AlphaFoldDB" id="A0A3E0LGK4"/>
<keyword evidence="2" id="KW-1133">Transmembrane helix</keyword>
<sequence>MPETNVEKSSRGTQNPCTFQRRTQRVPLPGTQGHSVILTSSPDDRLLTPPTNFLPQTLFTFLLSSYFLYFP</sequence>
<accession>A0A3E0LGK4</accession>
<feature type="compositionally biased region" description="Polar residues" evidence="1">
    <location>
        <begin position="11"/>
        <end position="21"/>
    </location>
</feature>
<feature type="compositionally biased region" description="Basic and acidic residues" evidence="1">
    <location>
        <begin position="1"/>
        <end position="10"/>
    </location>
</feature>
<keyword evidence="2" id="KW-0472">Membrane</keyword>
<comment type="caution">
    <text evidence="3">The sequence shown here is derived from an EMBL/GenBank/DDBJ whole genome shotgun (WGS) entry which is preliminary data.</text>
</comment>
<name>A0A3E0LGK4_9CHRO</name>
<proteinExistence type="predicted"/>
<evidence type="ECO:0000256" key="2">
    <source>
        <dbReference type="SAM" id="Phobius"/>
    </source>
</evidence>
<feature type="region of interest" description="Disordered" evidence="1">
    <location>
        <begin position="1"/>
        <end position="43"/>
    </location>
</feature>
<feature type="compositionally biased region" description="Polar residues" evidence="1">
    <location>
        <begin position="32"/>
        <end position="41"/>
    </location>
</feature>
<protein>
    <submittedName>
        <fullName evidence="3">Uncharacterized protein</fullName>
    </submittedName>
</protein>
<dbReference type="Proteomes" id="UP000257002">
    <property type="component" value="Unassembled WGS sequence"/>
</dbReference>
<feature type="transmembrane region" description="Helical" evidence="2">
    <location>
        <begin position="53"/>
        <end position="70"/>
    </location>
</feature>
<evidence type="ECO:0000313" key="4">
    <source>
        <dbReference type="Proteomes" id="UP000257002"/>
    </source>
</evidence>
<dbReference type="EMBL" id="QQWD01000040">
    <property type="protein sequence ID" value="REJ46649.1"/>
    <property type="molecule type" value="Genomic_DNA"/>
</dbReference>
<gene>
    <name evidence="3" type="ORF">DWQ51_21595</name>
</gene>
<evidence type="ECO:0000256" key="1">
    <source>
        <dbReference type="SAM" id="MobiDB-lite"/>
    </source>
</evidence>
<reference evidence="3 4" key="1">
    <citation type="submission" date="2017-10" db="EMBL/GenBank/DDBJ databases">
        <title>A large-scale comparative metagenomic study reveals the eutrophication-driven functional interactions in six Microcystis-epibionts communities.</title>
        <authorList>
            <person name="Li Q."/>
            <person name="Lin F."/>
        </authorList>
    </citation>
    <scope>NUCLEOTIDE SEQUENCE [LARGE SCALE GENOMIC DNA]</scope>
    <source>
        <strain evidence="3">TW10</strain>
    </source>
</reference>